<feature type="region of interest" description="Disordered" evidence="1">
    <location>
        <begin position="161"/>
        <end position="198"/>
    </location>
</feature>
<evidence type="ECO:0000313" key="3">
    <source>
        <dbReference type="Proteomes" id="UP000452235"/>
    </source>
</evidence>
<evidence type="ECO:0000256" key="1">
    <source>
        <dbReference type="SAM" id="MobiDB-lite"/>
    </source>
</evidence>
<feature type="compositionally biased region" description="Low complexity" evidence="1">
    <location>
        <begin position="9"/>
        <end position="22"/>
    </location>
</feature>
<accession>A0A5M3Z2Z0</accession>
<feature type="compositionally biased region" description="Polar residues" evidence="1">
    <location>
        <begin position="80"/>
        <end position="95"/>
    </location>
</feature>
<dbReference type="AlphaFoldDB" id="A0A5M3Z2Z0"/>
<dbReference type="Pfam" id="PF20174">
    <property type="entry name" value="DUF6540"/>
    <property type="match status" value="1"/>
</dbReference>
<proteinExistence type="predicted"/>
<protein>
    <submittedName>
        <fullName evidence="2">Uncharacterized protein</fullName>
    </submittedName>
</protein>
<name>A0A5M3Z2Z0_ASPTE</name>
<reference evidence="2 3" key="1">
    <citation type="submission" date="2020-01" db="EMBL/GenBank/DDBJ databases">
        <title>Aspergillus terreus IFO 6365 whole genome shotgun sequence.</title>
        <authorList>
            <person name="Kanamasa S."/>
            <person name="Takahashi H."/>
        </authorList>
    </citation>
    <scope>NUCLEOTIDE SEQUENCE [LARGE SCALE GENOMIC DNA]</scope>
    <source>
        <strain evidence="2 3">IFO 6365</strain>
    </source>
</reference>
<dbReference type="EMBL" id="BLJY01000014">
    <property type="protein sequence ID" value="GFF21195.1"/>
    <property type="molecule type" value="Genomic_DNA"/>
</dbReference>
<sequence length="218" mass="24439">MPRTPTPPSRTGSYSSYSSSSSVKDYDLSVNIYGRGDKSLGHPPSHWGIQTSKTGSHYGQLYHVRKKEDFYYHPEERPVVSNSSTGRSNVASMSKTNRDRAGRILDAYGNEKSNLPFGEQNCQDWTVGALGKLEEKRFVQPGTRDYWEGNIGESSRGIERRLQQDGKSWIPNEDHGPPRAAPADETFGRKEERKPIGKLDTMKFAGLMGGVKNKSRRL</sequence>
<gene>
    <name evidence="2" type="ORF">ATEIFO6365_0014012700</name>
</gene>
<comment type="caution">
    <text evidence="2">The sequence shown here is derived from an EMBL/GenBank/DDBJ whole genome shotgun (WGS) entry which is preliminary data.</text>
</comment>
<keyword evidence="3" id="KW-1185">Reference proteome</keyword>
<dbReference type="VEuPathDB" id="FungiDB:ATEG_07143"/>
<feature type="region of interest" description="Disordered" evidence="1">
    <location>
        <begin position="76"/>
        <end position="96"/>
    </location>
</feature>
<dbReference type="Proteomes" id="UP000452235">
    <property type="component" value="Unassembled WGS sequence"/>
</dbReference>
<feature type="compositionally biased region" description="Basic and acidic residues" evidence="1">
    <location>
        <begin position="186"/>
        <end position="198"/>
    </location>
</feature>
<evidence type="ECO:0000313" key="2">
    <source>
        <dbReference type="EMBL" id="GFF21195.1"/>
    </source>
</evidence>
<feature type="region of interest" description="Disordered" evidence="1">
    <location>
        <begin position="1"/>
        <end position="23"/>
    </location>
</feature>
<dbReference type="OrthoDB" id="4412761at2759"/>
<dbReference type="InterPro" id="IPR046670">
    <property type="entry name" value="DUF6540"/>
</dbReference>
<organism evidence="2 3">
    <name type="scientific">Aspergillus terreus</name>
    <dbReference type="NCBI Taxonomy" id="33178"/>
    <lineage>
        <taxon>Eukaryota</taxon>
        <taxon>Fungi</taxon>
        <taxon>Dikarya</taxon>
        <taxon>Ascomycota</taxon>
        <taxon>Pezizomycotina</taxon>
        <taxon>Eurotiomycetes</taxon>
        <taxon>Eurotiomycetidae</taxon>
        <taxon>Eurotiales</taxon>
        <taxon>Aspergillaceae</taxon>
        <taxon>Aspergillus</taxon>
        <taxon>Aspergillus subgen. Circumdati</taxon>
    </lineage>
</organism>